<dbReference type="OrthoDB" id="9815217at2"/>
<gene>
    <name evidence="1" type="ORF">Pan44_08120</name>
</gene>
<dbReference type="KEGG" id="ccos:Pan44_08120"/>
<reference evidence="1 2" key="1">
    <citation type="submission" date="2019-02" db="EMBL/GenBank/DDBJ databases">
        <title>Deep-cultivation of Planctomycetes and their phenomic and genomic characterization uncovers novel biology.</title>
        <authorList>
            <person name="Wiegand S."/>
            <person name="Jogler M."/>
            <person name="Boedeker C."/>
            <person name="Pinto D."/>
            <person name="Vollmers J."/>
            <person name="Rivas-Marin E."/>
            <person name="Kohn T."/>
            <person name="Peeters S.H."/>
            <person name="Heuer A."/>
            <person name="Rast P."/>
            <person name="Oberbeckmann S."/>
            <person name="Bunk B."/>
            <person name="Jeske O."/>
            <person name="Meyerdierks A."/>
            <person name="Storesund J.E."/>
            <person name="Kallscheuer N."/>
            <person name="Luecker S."/>
            <person name="Lage O.M."/>
            <person name="Pohl T."/>
            <person name="Merkel B.J."/>
            <person name="Hornburger P."/>
            <person name="Mueller R.-W."/>
            <person name="Bruemmer F."/>
            <person name="Labrenz M."/>
            <person name="Spormann A.M."/>
            <person name="Op den Camp H."/>
            <person name="Overmann J."/>
            <person name="Amann R."/>
            <person name="Jetten M.S.M."/>
            <person name="Mascher T."/>
            <person name="Medema M.H."/>
            <person name="Devos D.P."/>
            <person name="Kaster A.-K."/>
            <person name="Ovreas L."/>
            <person name="Rohde M."/>
            <person name="Galperin M.Y."/>
            <person name="Jogler C."/>
        </authorList>
    </citation>
    <scope>NUCLEOTIDE SEQUENCE [LARGE SCALE GENOMIC DNA]</scope>
    <source>
        <strain evidence="1 2">Pan44</strain>
    </source>
</reference>
<evidence type="ECO:0000313" key="2">
    <source>
        <dbReference type="Proteomes" id="UP000315700"/>
    </source>
</evidence>
<organism evidence="1 2">
    <name type="scientific">Caulifigura coniformis</name>
    <dbReference type="NCBI Taxonomy" id="2527983"/>
    <lineage>
        <taxon>Bacteria</taxon>
        <taxon>Pseudomonadati</taxon>
        <taxon>Planctomycetota</taxon>
        <taxon>Planctomycetia</taxon>
        <taxon>Planctomycetales</taxon>
        <taxon>Planctomycetaceae</taxon>
        <taxon>Caulifigura</taxon>
    </lineage>
</organism>
<dbReference type="EMBL" id="CP036271">
    <property type="protein sequence ID" value="QDT52800.1"/>
    <property type="molecule type" value="Genomic_DNA"/>
</dbReference>
<dbReference type="InterPro" id="IPR055673">
    <property type="entry name" value="DUF7249"/>
</dbReference>
<dbReference type="AlphaFoldDB" id="A0A517S9J4"/>
<evidence type="ECO:0000313" key="1">
    <source>
        <dbReference type="EMBL" id="QDT52800.1"/>
    </source>
</evidence>
<proteinExistence type="predicted"/>
<protein>
    <submittedName>
        <fullName evidence="1">Uncharacterized protein</fullName>
    </submittedName>
</protein>
<name>A0A517S9J4_9PLAN</name>
<keyword evidence="2" id="KW-1185">Reference proteome</keyword>
<sequence length="122" mass="13847">MDDTTYNGWTNYETWATALWLDNDAGSYAFWNAEARDCWEAAPASQHVRELGFSRGKAATLELGNRLKSAIHDQSPELGACLYSDLLWAALSEVQWFEIAEHYINELPHETAQERKGENDHG</sequence>
<dbReference type="Proteomes" id="UP000315700">
    <property type="component" value="Chromosome"/>
</dbReference>
<dbReference type="Pfam" id="PF23907">
    <property type="entry name" value="DUF7249"/>
    <property type="match status" value="1"/>
</dbReference>
<dbReference type="InParanoid" id="A0A517S9J4"/>
<dbReference type="RefSeq" id="WP_145027457.1">
    <property type="nucleotide sequence ID" value="NZ_CP036271.1"/>
</dbReference>
<accession>A0A517S9J4</accession>